<dbReference type="RefSeq" id="WP_039633102.1">
    <property type="nucleotide sequence ID" value="NZ_AYSO01000016.1"/>
</dbReference>
<evidence type="ECO:0000313" key="9">
    <source>
        <dbReference type="EMBL" id="KIE46738.1"/>
    </source>
</evidence>
<feature type="transmembrane region" description="Helical" evidence="7">
    <location>
        <begin position="168"/>
        <end position="187"/>
    </location>
</feature>
<keyword evidence="5 7" id="KW-1133">Transmembrane helix</keyword>
<feature type="transmembrane region" description="Helical" evidence="7">
    <location>
        <begin position="80"/>
        <end position="102"/>
    </location>
</feature>
<dbReference type="PANTHER" id="PTHR23517:SF3">
    <property type="entry name" value="INTEGRAL MEMBRANE TRANSPORT PROTEIN"/>
    <property type="match status" value="1"/>
</dbReference>
<dbReference type="PROSITE" id="PS50850">
    <property type="entry name" value="MFS"/>
    <property type="match status" value="1"/>
</dbReference>
<evidence type="ECO:0000256" key="4">
    <source>
        <dbReference type="ARBA" id="ARBA00022692"/>
    </source>
</evidence>
<keyword evidence="6 7" id="KW-0472">Membrane</keyword>
<gene>
    <name evidence="9" type="ORF">U732_3375</name>
</gene>
<feature type="transmembrane region" description="Helical" evidence="7">
    <location>
        <begin position="275"/>
        <end position="294"/>
    </location>
</feature>
<dbReference type="Gene3D" id="1.20.1250.20">
    <property type="entry name" value="MFS general substrate transporter like domains"/>
    <property type="match status" value="2"/>
</dbReference>
<dbReference type="InterPro" id="IPR020846">
    <property type="entry name" value="MFS_dom"/>
</dbReference>
<feature type="transmembrane region" description="Helical" evidence="7">
    <location>
        <begin position="136"/>
        <end position="156"/>
    </location>
</feature>
<evidence type="ECO:0000313" key="10">
    <source>
        <dbReference type="Proteomes" id="UP000031366"/>
    </source>
</evidence>
<sequence>MTQEVKTSQARAYAIEAIIFLSYMFFSVSWLAGSKVTPEIMKAFNLDSLPSAVTNAITISKIIGNLVAAWFLMKLGPKKAIGLSTLLISVVGLGAFATNFPFFIITRFIMGFGGALLVVYFGPIVMHYFEPEKRPLLNGLNSVANNIGNIVALLMVDPIIKALGNWKAVVLVFAGISLLLFILWMIIGKDFMIASKSSINEKSYGYKEGLKDKFNYIFAFAYSGWLTLYIVMLNLFPLNDAVSVNPSLLSTLLAVAGVVATPFGITLAKKSKKKLPVVKICGILTPAVALLMVLTNSSTIAIVSSFVLGFLIFLPMTTFVTIPQQLKGMTPQRLTVVMGMFWSISYIVETTLYTIITKVVNSSGFQPAMYLSIACSLTFVICGFLLPETGADVNK</sequence>
<dbReference type="GO" id="GO:0005886">
    <property type="term" value="C:plasma membrane"/>
    <property type="evidence" value="ECO:0007669"/>
    <property type="project" value="UniProtKB-SubCell"/>
</dbReference>
<evidence type="ECO:0000259" key="8">
    <source>
        <dbReference type="PROSITE" id="PS50850"/>
    </source>
</evidence>
<dbReference type="SUPFAM" id="SSF103473">
    <property type="entry name" value="MFS general substrate transporter"/>
    <property type="match status" value="1"/>
</dbReference>
<evidence type="ECO:0000256" key="7">
    <source>
        <dbReference type="SAM" id="Phobius"/>
    </source>
</evidence>
<dbReference type="InterPro" id="IPR036259">
    <property type="entry name" value="MFS_trans_sf"/>
</dbReference>
<organism evidence="9 10">
    <name type="scientific">Clostridium argentinense CDC 2741</name>
    <dbReference type="NCBI Taxonomy" id="1418104"/>
    <lineage>
        <taxon>Bacteria</taxon>
        <taxon>Bacillati</taxon>
        <taxon>Bacillota</taxon>
        <taxon>Clostridia</taxon>
        <taxon>Eubacteriales</taxon>
        <taxon>Clostridiaceae</taxon>
        <taxon>Clostridium</taxon>
    </lineage>
</organism>
<dbReference type="AlphaFoldDB" id="A0A0C1U4X3"/>
<protein>
    <submittedName>
        <fullName evidence="9">Major Facilitator Superfamily protein</fullName>
    </submittedName>
</protein>
<keyword evidence="4 7" id="KW-0812">Transmembrane</keyword>
<feature type="transmembrane region" description="Helical" evidence="7">
    <location>
        <begin position="216"/>
        <end position="236"/>
    </location>
</feature>
<keyword evidence="10" id="KW-1185">Reference proteome</keyword>
<dbReference type="PANTHER" id="PTHR23517">
    <property type="entry name" value="RESISTANCE PROTEIN MDTM, PUTATIVE-RELATED-RELATED"/>
    <property type="match status" value="1"/>
</dbReference>
<feature type="transmembrane region" description="Helical" evidence="7">
    <location>
        <begin position="52"/>
        <end position="73"/>
    </location>
</feature>
<dbReference type="OrthoDB" id="8595469at2"/>
<feature type="transmembrane region" description="Helical" evidence="7">
    <location>
        <begin position="12"/>
        <end position="32"/>
    </location>
</feature>
<feature type="transmembrane region" description="Helical" evidence="7">
    <location>
        <begin position="300"/>
        <end position="322"/>
    </location>
</feature>
<dbReference type="GO" id="GO:0022857">
    <property type="term" value="F:transmembrane transporter activity"/>
    <property type="evidence" value="ECO:0007669"/>
    <property type="project" value="InterPro"/>
</dbReference>
<feature type="transmembrane region" description="Helical" evidence="7">
    <location>
        <begin position="108"/>
        <end position="129"/>
    </location>
</feature>
<keyword evidence="3" id="KW-1003">Cell membrane</keyword>
<feature type="transmembrane region" description="Helical" evidence="7">
    <location>
        <begin position="248"/>
        <end position="268"/>
    </location>
</feature>
<feature type="transmembrane region" description="Helical" evidence="7">
    <location>
        <begin position="368"/>
        <end position="386"/>
    </location>
</feature>
<dbReference type="Pfam" id="PF07690">
    <property type="entry name" value="MFS_1"/>
    <property type="match status" value="1"/>
</dbReference>
<dbReference type="InterPro" id="IPR050171">
    <property type="entry name" value="MFS_Transporters"/>
</dbReference>
<reference evidence="9 10" key="1">
    <citation type="journal article" date="2015" name="Infect. Genet. Evol.">
        <title>Genomic sequences of six botulinum neurotoxin-producing strains representing three clostridial species illustrate the mobility and diversity of botulinum neurotoxin genes.</title>
        <authorList>
            <person name="Smith T.J."/>
            <person name="Hill K.K."/>
            <person name="Xie G."/>
            <person name="Foley B.T."/>
            <person name="Williamson C.H."/>
            <person name="Foster J.T."/>
            <person name="Johnson S.L."/>
            <person name="Chertkov O."/>
            <person name="Teshima H."/>
            <person name="Gibbons H.S."/>
            <person name="Johnsky L.A."/>
            <person name="Karavis M.A."/>
            <person name="Smith L.A."/>
        </authorList>
    </citation>
    <scope>NUCLEOTIDE SEQUENCE [LARGE SCALE GENOMIC DNA]</scope>
    <source>
        <strain evidence="9 10">CDC 2741</strain>
    </source>
</reference>
<comment type="caution">
    <text evidence="9">The sequence shown here is derived from an EMBL/GenBank/DDBJ whole genome shotgun (WGS) entry which is preliminary data.</text>
</comment>
<name>A0A0C1U4X3_9CLOT</name>
<dbReference type="STRING" id="29341.RSJ17_19055"/>
<comment type="subcellular location">
    <subcellularLocation>
        <location evidence="1">Cell membrane</location>
        <topology evidence="1">Multi-pass membrane protein</topology>
    </subcellularLocation>
</comment>
<evidence type="ECO:0000256" key="6">
    <source>
        <dbReference type="ARBA" id="ARBA00023136"/>
    </source>
</evidence>
<evidence type="ECO:0000256" key="5">
    <source>
        <dbReference type="ARBA" id="ARBA00022989"/>
    </source>
</evidence>
<keyword evidence="2" id="KW-0813">Transport</keyword>
<proteinExistence type="predicted"/>
<dbReference type="Proteomes" id="UP000031366">
    <property type="component" value="Unassembled WGS sequence"/>
</dbReference>
<dbReference type="EMBL" id="AYSO01000016">
    <property type="protein sequence ID" value="KIE46738.1"/>
    <property type="molecule type" value="Genomic_DNA"/>
</dbReference>
<evidence type="ECO:0000256" key="3">
    <source>
        <dbReference type="ARBA" id="ARBA00022475"/>
    </source>
</evidence>
<feature type="transmembrane region" description="Helical" evidence="7">
    <location>
        <begin position="334"/>
        <end position="356"/>
    </location>
</feature>
<feature type="domain" description="Major facilitator superfamily (MFS) profile" evidence="8">
    <location>
        <begin position="15"/>
        <end position="390"/>
    </location>
</feature>
<evidence type="ECO:0000256" key="2">
    <source>
        <dbReference type="ARBA" id="ARBA00022448"/>
    </source>
</evidence>
<accession>A0A0C1U4X3</accession>
<evidence type="ECO:0000256" key="1">
    <source>
        <dbReference type="ARBA" id="ARBA00004651"/>
    </source>
</evidence>
<dbReference type="InterPro" id="IPR011701">
    <property type="entry name" value="MFS"/>
</dbReference>